<dbReference type="FunFam" id="3.40.47.10:FF:000010">
    <property type="entry name" value="Acetyl-CoA acetyltransferase (Thiolase)"/>
    <property type="match status" value="1"/>
</dbReference>
<dbReference type="PROSITE" id="PS00737">
    <property type="entry name" value="THIOLASE_2"/>
    <property type="match status" value="1"/>
</dbReference>
<evidence type="ECO:0000256" key="8">
    <source>
        <dbReference type="ARBA" id="ARBA00023315"/>
    </source>
</evidence>
<dbReference type="RefSeq" id="WP_058021051.1">
    <property type="nucleotide sequence ID" value="NZ_CP013189.1"/>
</dbReference>
<dbReference type="Pfam" id="PF00108">
    <property type="entry name" value="Thiolase_N"/>
    <property type="match status" value="1"/>
</dbReference>
<dbReference type="CDD" id="cd00751">
    <property type="entry name" value="thiolase"/>
    <property type="match status" value="1"/>
</dbReference>
<feature type="active site" description="Proton acceptor" evidence="10">
    <location>
        <position position="349"/>
    </location>
</feature>
<evidence type="ECO:0000313" key="14">
    <source>
        <dbReference type="EMBL" id="ALO45520.1"/>
    </source>
</evidence>
<keyword evidence="7" id="KW-0576">Peroxisome</keyword>
<dbReference type="NCBIfam" id="TIGR01930">
    <property type="entry name" value="AcCoA-C-Actrans"/>
    <property type="match status" value="1"/>
</dbReference>
<dbReference type="Gene3D" id="3.40.47.10">
    <property type="match status" value="1"/>
</dbReference>
<dbReference type="InterPro" id="IPR020616">
    <property type="entry name" value="Thiolase_N"/>
</dbReference>
<evidence type="ECO:0000259" key="13">
    <source>
        <dbReference type="Pfam" id="PF02803"/>
    </source>
</evidence>
<dbReference type="OrthoDB" id="8951704at2"/>
<comment type="subcellular location">
    <subcellularLocation>
        <location evidence="1">Peroxisome</location>
    </subcellularLocation>
</comment>
<dbReference type="EMBL" id="CP013189">
    <property type="protein sequence ID" value="ALO45520.1"/>
    <property type="molecule type" value="Genomic_DNA"/>
</dbReference>
<feature type="active site" description="Acyl-thioester intermediate" evidence="10">
    <location>
        <position position="90"/>
    </location>
</feature>
<evidence type="ECO:0000256" key="4">
    <source>
        <dbReference type="ARBA" id="ARBA00022832"/>
    </source>
</evidence>
<evidence type="ECO:0000313" key="15">
    <source>
        <dbReference type="Proteomes" id="UP000065641"/>
    </source>
</evidence>
<evidence type="ECO:0000256" key="2">
    <source>
        <dbReference type="ARBA" id="ARBA00010982"/>
    </source>
</evidence>
<protein>
    <submittedName>
        <fullName evidence="14">Acetyl-CoA C-acetyltransferase</fullName>
    </submittedName>
</protein>
<dbReference type="PANTHER" id="PTHR43853:SF8">
    <property type="entry name" value="3-KETOACYL-COA THIOLASE, PEROXISOMAL"/>
    <property type="match status" value="1"/>
</dbReference>
<keyword evidence="8 11" id="KW-0012">Acyltransferase</keyword>
<evidence type="ECO:0000256" key="7">
    <source>
        <dbReference type="ARBA" id="ARBA00023140"/>
    </source>
</evidence>
<dbReference type="STRING" id="1249552.PS2015_848"/>
<feature type="domain" description="Thiolase N-terminal" evidence="12">
    <location>
        <begin position="5"/>
        <end position="261"/>
    </location>
</feature>
<dbReference type="GO" id="GO:0005737">
    <property type="term" value="C:cytoplasm"/>
    <property type="evidence" value="ECO:0007669"/>
    <property type="project" value="UniProtKB-ARBA"/>
</dbReference>
<dbReference type="InterPro" id="IPR020617">
    <property type="entry name" value="Thiolase_C"/>
</dbReference>
<dbReference type="GO" id="GO:0010124">
    <property type="term" value="P:phenylacetate catabolic process"/>
    <property type="evidence" value="ECO:0007669"/>
    <property type="project" value="TreeGrafter"/>
</dbReference>
<feature type="active site" description="Proton acceptor" evidence="10">
    <location>
        <position position="379"/>
    </location>
</feature>
<organism evidence="14 15">
    <name type="scientific">Pseudohongiella spirulinae</name>
    <dbReference type="NCBI Taxonomy" id="1249552"/>
    <lineage>
        <taxon>Bacteria</taxon>
        <taxon>Pseudomonadati</taxon>
        <taxon>Pseudomonadota</taxon>
        <taxon>Gammaproteobacteria</taxon>
        <taxon>Pseudomonadales</taxon>
        <taxon>Pseudohongiellaceae</taxon>
        <taxon>Pseudohongiella</taxon>
    </lineage>
</organism>
<dbReference type="KEGG" id="pspi:PS2015_848"/>
<evidence type="ECO:0000256" key="9">
    <source>
        <dbReference type="ARBA" id="ARBA00048527"/>
    </source>
</evidence>
<dbReference type="PIRSF" id="PIRSF000429">
    <property type="entry name" value="Ac-CoA_Ac_transf"/>
    <property type="match status" value="1"/>
</dbReference>
<proteinExistence type="inferred from homology"/>
<evidence type="ECO:0000256" key="1">
    <source>
        <dbReference type="ARBA" id="ARBA00004275"/>
    </source>
</evidence>
<feature type="domain" description="Thiolase C-terminal" evidence="13">
    <location>
        <begin position="271"/>
        <end position="391"/>
    </location>
</feature>
<dbReference type="InterPro" id="IPR020613">
    <property type="entry name" value="Thiolase_CS"/>
</dbReference>
<keyword evidence="6" id="KW-0443">Lipid metabolism</keyword>
<sequence length="393" mass="41643">MREAVIVATARTPIGKAYRGAFNNTEGPTLGAHAIREAVKRSGVALDEIDDVVMGCAVQQGTTGYNIGRLASVAAGLPNTVSGMSMDRQCASGMMAICTAAKQIISDNMDVVVGAGLESISLVQNDHRNKFRTVDQNVLAMSEHAYMPMLQTAEVVAKRYGISREAQDEYSLQSQQRTAAAQAAGKFDDEIVPMESVMGVMNKETGEISYKTVKLEKDEGNRPETNIEGLSSLKPVIEGGCITAGNASQLSDGASASVLMDSKLAEQRGLTPLGAYRGMAVAGCDPDEMGIGPVFAIPKLLKRFGLKMDDIGLWELNEAFAVQVMYCRDKLGIPNELLNVNGGAISIGHPYGMSGARMVGHALIEGKRRGAKYVVCTMCVGGGMGAAGLFEVY</sequence>
<evidence type="ECO:0000256" key="10">
    <source>
        <dbReference type="PIRSR" id="PIRSR000429-1"/>
    </source>
</evidence>
<dbReference type="SUPFAM" id="SSF53901">
    <property type="entry name" value="Thiolase-like"/>
    <property type="match status" value="2"/>
</dbReference>
<evidence type="ECO:0000256" key="6">
    <source>
        <dbReference type="ARBA" id="ARBA00023098"/>
    </source>
</evidence>
<dbReference type="PATRIC" id="fig|1249552.3.peg.853"/>
<keyword evidence="4" id="KW-0276">Fatty acid metabolism</keyword>
<gene>
    <name evidence="14" type="ORF">PS2015_848</name>
</gene>
<dbReference type="InterPro" id="IPR016039">
    <property type="entry name" value="Thiolase-like"/>
</dbReference>
<dbReference type="GO" id="GO:0033812">
    <property type="term" value="F:3-oxoadipyl-CoA thiolase activity"/>
    <property type="evidence" value="ECO:0007669"/>
    <property type="project" value="UniProtKB-EC"/>
</dbReference>
<comment type="catalytic activity">
    <reaction evidence="9">
        <text>succinyl-CoA + acetyl-CoA = 3-oxoadipyl-CoA + CoA</text>
        <dbReference type="Rhea" id="RHEA:19481"/>
        <dbReference type="ChEBI" id="CHEBI:57287"/>
        <dbReference type="ChEBI" id="CHEBI:57288"/>
        <dbReference type="ChEBI" id="CHEBI:57292"/>
        <dbReference type="ChEBI" id="CHEBI:57348"/>
        <dbReference type="EC" id="2.3.1.174"/>
    </reaction>
</comment>
<name>A0A0S2KB19_9GAMM</name>
<dbReference type="Proteomes" id="UP000065641">
    <property type="component" value="Chromosome"/>
</dbReference>
<evidence type="ECO:0000259" key="12">
    <source>
        <dbReference type="Pfam" id="PF00108"/>
    </source>
</evidence>
<dbReference type="InterPro" id="IPR050215">
    <property type="entry name" value="Thiolase-like_sf_Thiolase"/>
</dbReference>
<dbReference type="GO" id="GO:0006635">
    <property type="term" value="P:fatty acid beta-oxidation"/>
    <property type="evidence" value="ECO:0007669"/>
    <property type="project" value="TreeGrafter"/>
</dbReference>
<keyword evidence="5" id="KW-0809">Transit peptide</keyword>
<accession>A0A0S2KB19</accession>
<evidence type="ECO:0000256" key="5">
    <source>
        <dbReference type="ARBA" id="ARBA00022946"/>
    </source>
</evidence>
<keyword evidence="3 11" id="KW-0808">Transferase</keyword>
<dbReference type="AlphaFoldDB" id="A0A0S2KB19"/>
<dbReference type="Pfam" id="PF02803">
    <property type="entry name" value="Thiolase_C"/>
    <property type="match status" value="1"/>
</dbReference>
<comment type="similarity">
    <text evidence="2 11">Belongs to the thiolase-like superfamily. Thiolase family.</text>
</comment>
<dbReference type="PANTHER" id="PTHR43853">
    <property type="entry name" value="3-KETOACYL-COA THIOLASE, PEROXISOMAL"/>
    <property type="match status" value="1"/>
</dbReference>
<evidence type="ECO:0000256" key="11">
    <source>
        <dbReference type="RuleBase" id="RU003557"/>
    </source>
</evidence>
<dbReference type="InterPro" id="IPR002155">
    <property type="entry name" value="Thiolase"/>
</dbReference>
<evidence type="ECO:0000256" key="3">
    <source>
        <dbReference type="ARBA" id="ARBA00022679"/>
    </source>
</evidence>
<reference evidence="14 15" key="1">
    <citation type="submission" date="2015-11" db="EMBL/GenBank/DDBJ databases">
        <authorList>
            <person name="Zhang Y."/>
            <person name="Guo Z."/>
        </authorList>
    </citation>
    <scope>NUCLEOTIDE SEQUENCE [LARGE SCALE GENOMIC DNA]</scope>
    <source>
        <strain evidence="14 15">KCTC 32221</strain>
    </source>
</reference>
<keyword evidence="15" id="KW-1185">Reference proteome</keyword>